<keyword evidence="2" id="KW-0645">Protease</keyword>
<dbReference type="PANTHER" id="PTHR48449">
    <property type="entry name" value="DUF1985 DOMAIN-CONTAINING PROTEIN"/>
    <property type="match status" value="1"/>
</dbReference>
<accession>A0A5A7T9R8</accession>
<evidence type="ECO:0000313" key="7">
    <source>
        <dbReference type="Proteomes" id="UP000321393"/>
    </source>
</evidence>
<keyword evidence="3" id="KW-0378">Hydrolase</keyword>
<gene>
    <name evidence="6" type="ORF">E6C27_scaffold270G002050</name>
</gene>
<evidence type="ECO:0000313" key="6">
    <source>
        <dbReference type="EMBL" id="KAA0038331.1"/>
    </source>
</evidence>
<evidence type="ECO:0000256" key="4">
    <source>
        <dbReference type="SAM" id="Coils"/>
    </source>
</evidence>
<evidence type="ECO:0000259" key="5">
    <source>
        <dbReference type="PROSITE" id="PS50600"/>
    </source>
</evidence>
<dbReference type="Gene3D" id="3.40.395.10">
    <property type="entry name" value="Adenoviral Proteinase, Chain A"/>
    <property type="match status" value="1"/>
</dbReference>
<dbReference type="Pfam" id="PF02902">
    <property type="entry name" value="Peptidase_C48"/>
    <property type="match status" value="1"/>
</dbReference>
<dbReference type="PROSITE" id="PS50600">
    <property type="entry name" value="ULP_PROTEASE"/>
    <property type="match status" value="1"/>
</dbReference>
<dbReference type="InterPro" id="IPR038765">
    <property type="entry name" value="Papain-like_cys_pep_sf"/>
</dbReference>
<dbReference type="AlphaFoldDB" id="A0A5A7T9R8"/>
<dbReference type="OrthoDB" id="1024009at2759"/>
<evidence type="ECO:0000256" key="2">
    <source>
        <dbReference type="ARBA" id="ARBA00022670"/>
    </source>
</evidence>
<comment type="caution">
    <text evidence="6">The sequence shown here is derived from an EMBL/GenBank/DDBJ whole genome shotgun (WGS) entry which is preliminary data.</text>
</comment>
<dbReference type="EMBL" id="SSTE01018746">
    <property type="protein sequence ID" value="KAA0038331.1"/>
    <property type="molecule type" value="Genomic_DNA"/>
</dbReference>
<reference evidence="6 7" key="1">
    <citation type="submission" date="2019-08" db="EMBL/GenBank/DDBJ databases">
        <title>Draft genome sequences of two oriental melons (Cucumis melo L. var makuwa).</title>
        <authorList>
            <person name="Kwon S.-Y."/>
        </authorList>
    </citation>
    <scope>NUCLEOTIDE SEQUENCE [LARGE SCALE GENOMIC DNA]</scope>
    <source>
        <strain evidence="7">cv. SW 3</strain>
        <tissue evidence="6">Leaf</tissue>
    </source>
</reference>
<dbReference type="SUPFAM" id="SSF54001">
    <property type="entry name" value="Cysteine proteinases"/>
    <property type="match status" value="1"/>
</dbReference>
<feature type="domain" description="Ubiquitin-like protease family profile" evidence="5">
    <location>
        <begin position="469"/>
        <end position="687"/>
    </location>
</feature>
<dbReference type="GO" id="GO:0008234">
    <property type="term" value="F:cysteine-type peptidase activity"/>
    <property type="evidence" value="ECO:0007669"/>
    <property type="project" value="InterPro"/>
</dbReference>
<dbReference type="GO" id="GO:0006508">
    <property type="term" value="P:proteolysis"/>
    <property type="evidence" value="ECO:0007669"/>
    <property type="project" value="UniProtKB-KW"/>
</dbReference>
<proteinExistence type="inferred from homology"/>
<protein>
    <submittedName>
        <fullName evidence="6">Ulp1-like peptidase</fullName>
    </submittedName>
</protein>
<evidence type="ECO:0000256" key="1">
    <source>
        <dbReference type="ARBA" id="ARBA00005234"/>
    </source>
</evidence>
<name>A0A5A7T9R8_CUCMM</name>
<dbReference type="Pfam" id="PF09331">
    <property type="entry name" value="DUF1985"/>
    <property type="match status" value="1"/>
</dbReference>
<sequence>MTSTSTSIDGPLYKINPSHHFYSLVEDEGKDSISFLLGGVVCTFGRREFNIITGLWGPKEDYIQLVGNSRLLEKFFKDKECIYVSDLEDIFLEYEGDDDDIVKLALVYFIEISLLGKDRRTKVDIGFFKIDDDWNTFNNYDWGRIVFVCTLNALKRALDKQYAKGKKNSTQTKKYTINGFPHALQVWAYESIPTIIGCGVDKVNDHVIPRMLRWFINKVVIKMTPEEEQLKIASGELFENFHSSTIIQSKNGGSKRVREVVNDEDDFKKSKKQKSKIKMKKVIRNLQDRVAIVEEQLNSIKSDIDELKGMMSTILKHIGLQRKGDEGDCKVSEGLVDHTLESKEVDNAKTEDVDTGGTPNWLRMPKEDEHIELKKKGDEDVLEKKVDIGLEEPIDVVDDEDVTEIEPFLTQRPHVRPAHRKRASVYLSTSFTTLPKRSVTSTTSTSQSEPIVYDPMHKIPDVHLDRLRAWITDKRTDDELRETFHGKKSKVFFRDLFMCRRWLADEHLDALFLFIHLKIKAAGIPSSQNFTTADTSFMRILVSKWPLYKECIKENRPFDWNEEYRLVDYVVGSKEDFQDPWASVDYVYSPFNVHGNHWVLLCLDLVSCQVKVWDSLPSLTTVEEMTNILLPIRQLVPKLLDSTGFFNRRGRSSTYKKPWPVVIVDSIPLQRNNSDCGVFTIKYFEYIAVGVGLDTLCQENMSYFRKQLAFQLWTNIPMY</sequence>
<keyword evidence="4" id="KW-0175">Coiled coil</keyword>
<dbReference type="InterPro" id="IPR003653">
    <property type="entry name" value="Peptidase_C48_C"/>
</dbReference>
<comment type="similarity">
    <text evidence="1">Belongs to the peptidase C48 family.</text>
</comment>
<evidence type="ECO:0000256" key="3">
    <source>
        <dbReference type="ARBA" id="ARBA00022801"/>
    </source>
</evidence>
<dbReference type="InterPro" id="IPR015410">
    <property type="entry name" value="DUF1985"/>
</dbReference>
<feature type="coiled-coil region" evidence="4">
    <location>
        <begin position="276"/>
        <end position="310"/>
    </location>
</feature>
<dbReference type="PANTHER" id="PTHR48449:SF1">
    <property type="entry name" value="DUF1985 DOMAIN-CONTAINING PROTEIN"/>
    <property type="match status" value="1"/>
</dbReference>
<dbReference type="Proteomes" id="UP000321393">
    <property type="component" value="Unassembled WGS sequence"/>
</dbReference>
<organism evidence="6 7">
    <name type="scientific">Cucumis melo var. makuwa</name>
    <name type="common">Oriental melon</name>
    <dbReference type="NCBI Taxonomy" id="1194695"/>
    <lineage>
        <taxon>Eukaryota</taxon>
        <taxon>Viridiplantae</taxon>
        <taxon>Streptophyta</taxon>
        <taxon>Embryophyta</taxon>
        <taxon>Tracheophyta</taxon>
        <taxon>Spermatophyta</taxon>
        <taxon>Magnoliopsida</taxon>
        <taxon>eudicotyledons</taxon>
        <taxon>Gunneridae</taxon>
        <taxon>Pentapetalae</taxon>
        <taxon>rosids</taxon>
        <taxon>fabids</taxon>
        <taxon>Cucurbitales</taxon>
        <taxon>Cucurbitaceae</taxon>
        <taxon>Benincaseae</taxon>
        <taxon>Cucumis</taxon>
    </lineage>
</organism>